<feature type="signal peptide" evidence="5">
    <location>
        <begin position="1"/>
        <end position="42"/>
    </location>
</feature>
<dbReference type="GO" id="GO:0043709">
    <property type="term" value="P:cell adhesion involved in single-species biofilm formation"/>
    <property type="evidence" value="ECO:0007669"/>
    <property type="project" value="TreeGrafter"/>
</dbReference>
<evidence type="ECO:0000313" key="8">
    <source>
        <dbReference type="Proteomes" id="UP000271468"/>
    </source>
</evidence>
<dbReference type="InterPro" id="IPR036937">
    <property type="entry name" value="Adhesion_dom_fimbrial_sf"/>
</dbReference>
<protein>
    <submittedName>
        <fullName evidence="7">Type I fimbrial protein FimA</fullName>
    </submittedName>
</protein>
<dbReference type="PANTHER" id="PTHR33420">
    <property type="entry name" value="FIMBRIAL SUBUNIT ELFA-RELATED"/>
    <property type="match status" value="1"/>
</dbReference>
<dbReference type="PANTHER" id="PTHR33420:SF12">
    <property type="entry name" value="FIMBRIN-LIKE PROTEIN FIMI-RELATED"/>
    <property type="match status" value="1"/>
</dbReference>
<evidence type="ECO:0000313" key="7">
    <source>
        <dbReference type="EMBL" id="RMN07202.1"/>
    </source>
</evidence>
<name>A0A0N8R0E0_9PSED</name>
<comment type="caution">
    <text evidence="7">The sequence shown here is derived from an EMBL/GenBank/DDBJ whole genome shotgun (WGS) entry which is preliminary data.</text>
</comment>
<organism evidence="7 8">
    <name type="scientific">Pseudomonas syringae pv. coriandricola</name>
    <dbReference type="NCBI Taxonomy" id="264453"/>
    <lineage>
        <taxon>Bacteria</taxon>
        <taxon>Pseudomonadati</taxon>
        <taxon>Pseudomonadota</taxon>
        <taxon>Gammaproteobacteria</taxon>
        <taxon>Pseudomonadales</taxon>
        <taxon>Pseudomonadaceae</taxon>
        <taxon>Pseudomonas</taxon>
    </lineage>
</organism>
<dbReference type="SUPFAM" id="SSF49401">
    <property type="entry name" value="Bacterial adhesins"/>
    <property type="match status" value="1"/>
</dbReference>
<dbReference type="InterPro" id="IPR050263">
    <property type="entry name" value="Bact_Fimbrial_Adh_Pro"/>
</dbReference>
<comment type="subcellular location">
    <subcellularLocation>
        <location evidence="1">Fimbrium</location>
    </subcellularLocation>
</comment>
<gene>
    <name evidence="7" type="ORF">ALQ65_100728</name>
</gene>
<reference evidence="7 8" key="1">
    <citation type="submission" date="2018-08" db="EMBL/GenBank/DDBJ databases">
        <title>Recombination of ecologically and evolutionarily significant loci maintains genetic cohesion in the Pseudomonas syringae species complex.</title>
        <authorList>
            <person name="Dillon M."/>
            <person name="Thakur S."/>
            <person name="Almeida R.N.D."/>
            <person name="Weir B.S."/>
            <person name="Guttman D.S."/>
        </authorList>
    </citation>
    <scope>NUCLEOTIDE SEQUENCE [LARGE SCALE GENOMIC DNA]</scope>
    <source>
        <strain evidence="7 8">ICMP 12341</strain>
    </source>
</reference>
<dbReference type="InterPro" id="IPR000259">
    <property type="entry name" value="Adhesion_dom_fimbrial"/>
</dbReference>
<evidence type="ECO:0000256" key="3">
    <source>
        <dbReference type="ARBA" id="ARBA00022729"/>
    </source>
</evidence>
<keyword evidence="3 5" id="KW-0732">Signal</keyword>
<evidence type="ECO:0000256" key="2">
    <source>
        <dbReference type="ARBA" id="ARBA00006671"/>
    </source>
</evidence>
<evidence type="ECO:0000256" key="1">
    <source>
        <dbReference type="ARBA" id="ARBA00004561"/>
    </source>
</evidence>
<accession>A0A0N8R0E0</accession>
<proteinExistence type="inferred from homology"/>
<dbReference type="InterPro" id="IPR008966">
    <property type="entry name" value="Adhesion_dom_sf"/>
</dbReference>
<feature type="chain" id="PRO_5030012250" evidence="5">
    <location>
        <begin position="43"/>
        <end position="203"/>
    </location>
</feature>
<evidence type="ECO:0000256" key="5">
    <source>
        <dbReference type="SAM" id="SignalP"/>
    </source>
</evidence>
<dbReference type="GO" id="GO:0009289">
    <property type="term" value="C:pilus"/>
    <property type="evidence" value="ECO:0007669"/>
    <property type="project" value="UniProtKB-SubCell"/>
</dbReference>
<dbReference type="Proteomes" id="UP000271468">
    <property type="component" value="Unassembled WGS sequence"/>
</dbReference>
<sequence length="203" mass="20493">MHYIVTFPNFSTKPINKVIIVNKTLSALGLALATALTGTAVSANTGTINFEGQITGSTCPIEVVNPGDGAVGNLVKMGSVDAGRFTAVGQEYSGKSFALRVKDNGSCGLTGTADVATVKFDGAADGSGSYFAVTPTADGATGVAIAIRDFSGDSIEPGTESAPYPLVVGGVTDMTFDAYYRSTAATVTPGTASADINFTVAIN</sequence>
<dbReference type="AlphaFoldDB" id="A0A0N8R0E0"/>
<keyword evidence="4" id="KW-0281">Fimbrium</keyword>
<evidence type="ECO:0000259" key="6">
    <source>
        <dbReference type="Pfam" id="PF00419"/>
    </source>
</evidence>
<dbReference type="EMBL" id="RBOV01000378">
    <property type="protein sequence ID" value="RMN07202.1"/>
    <property type="molecule type" value="Genomic_DNA"/>
</dbReference>
<comment type="similarity">
    <text evidence="2">Belongs to the fimbrial protein family.</text>
</comment>
<dbReference type="Pfam" id="PF00419">
    <property type="entry name" value="Fimbrial"/>
    <property type="match status" value="1"/>
</dbReference>
<feature type="domain" description="Fimbrial-type adhesion" evidence="6">
    <location>
        <begin position="48"/>
        <end position="202"/>
    </location>
</feature>
<dbReference type="Gene3D" id="2.60.40.1090">
    <property type="entry name" value="Fimbrial-type adhesion domain"/>
    <property type="match status" value="1"/>
</dbReference>
<evidence type="ECO:0000256" key="4">
    <source>
        <dbReference type="ARBA" id="ARBA00023263"/>
    </source>
</evidence>